<comment type="caution">
    <text evidence="1">The sequence shown here is derived from an EMBL/GenBank/DDBJ whole genome shotgun (WGS) entry which is preliminary data.</text>
</comment>
<gene>
    <name evidence="1" type="ORF">AGR13a_Cc170305</name>
</gene>
<dbReference type="RefSeq" id="WP_080834445.1">
    <property type="nucleotide sequence ID" value="NZ_LT009756.1"/>
</dbReference>
<organism evidence="1 2">
    <name type="scientific">Agrobacterium genomosp. 13 str. CFBP 6927</name>
    <dbReference type="NCBI Taxonomy" id="1183428"/>
    <lineage>
        <taxon>Bacteria</taxon>
        <taxon>Pseudomonadati</taxon>
        <taxon>Pseudomonadota</taxon>
        <taxon>Alphaproteobacteria</taxon>
        <taxon>Hyphomicrobiales</taxon>
        <taxon>Rhizobiaceae</taxon>
        <taxon>Rhizobium/Agrobacterium group</taxon>
        <taxon>Agrobacterium</taxon>
        <taxon>Agrobacterium tumefaciens complex</taxon>
    </lineage>
</organism>
<evidence type="ECO:0000313" key="2">
    <source>
        <dbReference type="Proteomes" id="UP000191812"/>
    </source>
</evidence>
<protein>
    <submittedName>
        <fullName evidence="1">Uncharacterized protein</fullName>
    </submittedName>
</protein>
<name>A0ABP2BCR9_9HYPH</name>
<dbReference type="EMBL" id="FBWH01000009">
    <property type="protein sequence ID" value="CUX14231.1"/>
    <property type="molecule type" value="Genomic_DNA"/>
</dbReference>
<reference evidence="1 2" key="1">
    <citation type="submission" date="2016-01" db="EMBL/GenBank/DDBJ databases">
        <authorList>
            <person name="Regsiter A."/>
            <person name="william w."/>
        </authorList>
    </citation>
    <scope>NUCLEOTIDE SEQUENCE [LARGE SCALE GENOMIC DNA]</scope>
    <source>
        <strain evidence="1 2">CFBP 6927</strain>
    </source>
</reference>
<keyword evidence="2" id="KW-1185">Reference proteome</keyword>
<accession>A0ABP2BCR9</accession>
<evidence type="ECO:0000313" key="1">
    <source>
        <dbReference type="EMBL" id="CUX14231.1"/>
    </source>
</evidence>
<sequence>MTDPIISCGGWIPATTLVEDRERKVAQRSIDEFQKGSRSGFAEGLNWALRQLDIIDEEAGEKLLACYRERDKA</sequence>
<proteinExistence type="predicted"/>
<dbReference type="Proteomes" id="UP000191812">
    <property type="component" value="Unassembled WGS sequence"/>
</dbReference>